<comment type="caution">
    <text evidence="2">The sequence shown here is derived from an EMBL/GenBank/DDBJ whole genome shotgun (WGS) entry which is preliminary data.</text>
</comment>
<feature type="chain" id="PRO_5045235735" description="Cytochrome c domain-containing protein" evidence="1">
    <location>
        <begin position="24"/>
        <end position="102"/>
    </location>
</feature>
<evidence type="ECO:0000313" key="3">
    <source>
        <dbReference type="Proteomes" id="UP001628193"/>
    </source>
</evidence>
<name>A0ABQ0C9Z4_9PROT</name>
<reference evidence="2 3" key="1">
    <citation type="submission" date="2024-05" db="EMBL/GenBank/DDBJ databases">
        <authorList>
            <consortium name="Candidatus Magnetaquicoccaceae bacterium FCR-1 genome sequencing consortium"/>
            <person name="Shimoshige H."/>
            <person name="Shimamura S."/>
            <person name="Taoka A."/>
            <person name="Kobayashi H."/>
            <person name="Maekawa T."/>
        </authorList>
    </citation>
    <scope>NUCLEOTIDE SEQUENCE [LARGE SCALE GENOMIC DNA]</scope>
    <source>
        <strain evidence="2 3">FCR-1</strain>
    </source>
</reference>
<dbReference type="RefSeq" id="WP_420905400.1">
    <property type="nucleotide sequence ID" value="NZ_BAAFGK010000004.1"/>
</dbReference>
<reference evidence="2 3" key="2">
    <citation type="submission" date="2024-09" db="EMBL/GenBank/DDBJ databases">
        <title>Draft genome sequence of Candidatus Magnetaquicoccaceae bacterium FCR-1.</title>
        <authorList>
            <person name="Shimoshige H."/>
            <person name="Shimamura S."/>
            <person name="Taoka A."/>
            <person name="Kobayashi H."/>
            <person name="Maekawa T."/>
        </authorList>
    </citation>
    <scope>NUCLEOTIDE SEQUENCE [LARGE SCALE GENOMIC DNA]</scope>
    <source>
        <strain evidence="2 3">FCR-1</strain>
    </source>
</reference>
<gene>
    <name evidence="2" type="ORF">SIID45300_02039</name>
</gene>
<evidence type="ECO:0000313" key="2">
    <source>
        <dbReference type="EMBL" id="GAB0057707.1"/>
    </source>
</evidence>
<evidence type="ECO:0000256" key="1">
    <source>
        <dbReference type="SAM" id="SignalP"/>
    </source>
</evidence>
<dbReference type="SUPFAM" id="SSF46626">
    <property type="entry name" value="Cytochrome c"/>
    <property type="match status" value="1"/>
</dbReference>
<organism evidence="2 3">
    <name type="scientific">Candidatus Magnetaquiglobus chichijimensis</name>
    <dbReference type="NCBI Taxonomy" id="3141448"/>
    <lineage>
        <taxon>Bacteria</taxon>
        <taxon>Pseudomonadati</taxon>
        <taxon>Pseudomonadota</taxon>
        <taxon>Magnetococcia</taxon>
        <taxon>Magnetococcales</taxon>
        <taxon>Candidatus Magnetaquicoccaceae</taxon>
        <taxon>Candidatus Magnetaquiglobus</taxon>
    </lineage>
</organism>
<accession>A0ABQ0C9Z4</accession>
<feature type="signal peptide" evidence="1">
    <location>
        <begin position="1"/>
        <end position="23"/>
    </location>
</feature>
<sequence>MGYGKVLGLGLAVVVLGVASAWAGDVAKGKELHDPSCAGACHAAKGAGDVNALYTRKNRKDSLEKLKAQVAFCNQQVLNSKWFPEDEADVVAYLNATFYHFK</sequence>
<dbReference type="Proteomes" id="UP001628193">
    <property type="component" value="Unassembled WGS sequence"/>
</dbReference>
<keyword evidence="1" id="KW-0732">Signal</keyword>
<protein>
    <recommendedName>
        <fullName evidence="4">Cytochrome c domain-containing protein</fullName>
    </recommendedName>
</protein>
<keyword evidence="3" id="KW-1185">Reference proteome</keyword>
<dbReference type="EMBL" id="BAAFGK010000004">
    <property type="protein sequence ID" value="GAB0057707.1"/>
    <property type="molecule type" value="Genomic_DNA"/>
</dbReference>
<proteinExistence type="predicted"/>
<dbReference type="InterPro" id="IPR036909">
    <property type="entry name" value="Cyt_c-like_dom_sf"/>
</dbReference>
<evidence type="ECO:0008006" key="4">
    <source>
        <dbReference type="Google" id="ProtNLM"/>
    </source>
</evidence>